<keyword evidence="10" id="KW-1185">Reference proteome</keyword>
<keyword evidence="2" id="KW-1017">Isopeptide bond</keyword>
<dbReference type="GO" id="GO:0007088">
    <property type="term" value="P:regulation of mitotic nuclear division"/>
    <property type="evidence" value="ECO:0007669"/>
    <property type="project" value="TreeGrafter"/>
</dbReference>
<evidence type="ECO:0000256" key="3">
    <source>
        <dbReference type="ARBA" id="ARBA00022553"/>
    </source>
</evidence>
<keyword evidence="4" id="KW-0832">Ubl conjugation</keyword>
<dbReference type="PANTHER" id="PTHR21603:SF16">
    <property type="entry name" value="CELL DIVISION CYCLE-ASSOCIATED PROTEIN 2"/>
    <property type="match status" value="1"/>
</dbReference>
<evidence type="ECO:0000256" key="6">
    <source>
        <dbReference type="ARBA" id="ARBA00023306"/>
    </source>
</evidence>
<evidence type="ECO:0000259" key="8">
    <source>
        <dbReference type="Pfam" id="PF15276"/>
    </source>
</evidence>
<feature type="compositionally biased region" description="Low complexity" evidence="7">
    <location>
        <begin position="761"/>
        <end position="775"/>
    </location>
</feature>
<dbReference type="Proteomes" id="UP001346869">
    <property type="component" value="Unassembled WGS sequence"/>
</dbReference>
<dbReference type="InterPro" id="IPR029334">
    <property type="entry name" value="PP1-bd"/>
</dbReference>
<keyword evidence="6" id="KW-0131">Cell cycle</keyword>
<feature type="domain" description="PP1-binding" evidence="8">
    <location>
        <begin position="300"/>
        <end position="362"/>
    </location>
</feature>
<protein>
    <recommendedName>
        <fullName evidence="8">PP1-binding domain-containing protein</fullName>
    </recommendedName>
</protein>
<proteinExistence type="predicted"/>
<feature type="compositionally biased region" description="Basic residues" evidence="7">
    <location>
        <begin position="640"/>
        <end position="658"/>
    </location>
</feature>
<feature type="region of interest" description="Disordered" evidence="7">
    <location>
        <begin position="317"/>
        <end position="395"/>
    </location>
</feature>
<feature type="region of interest" description="Disordered" evidence="7">
    <location>
        <begin position="458"/>
        <end position="660"/>
    </location>
</feature>
<dbReference type="PANTHER" id="PTHR21603">
    <property type="entry name" value="ANTIGEN KI-67-LIKE PROTEIN"/>
    <property type="match status" value="1"/>
</dbReference>
<organism evidence="9 10">
    <name type="scientific">Eleginops maclovinus</name>
    <name type="common">Patagonian blennie</name>
    <name type="synonym">Eleginus maclovinus</name>
    <dbReference type="NCBI Taxonomy" id="56733"/>
    <lineage>
        <taxon>Eukaryota</taxon>
        <taxon>Metazoa</taxon>
        <taxon>Chordata</taxon>
        <taxon>Craniata</taxon>
        <taxon>Vertebrata</taxon>
        <taxon>Euteleostomi</taxon>
        <taxon>Actinopterygii</taxon>
        <taxon>Neopterygii</taxon>
        <taxon>Teleostei</taxon>
        <taxon>Neoteleostei</taxon>
        <taxon>Acanthomorphata</taxon>
        <taxon>Eupercaria</taxon>
        <taxon>Perciformes</taxon>
        <taxon>Notothenioidei</taxon>
        <taxon>Eleginopidae</taxon>
        <taxon>Eleginops</taxon>
    </lineage>
</organism>
<feature type="compositionally biased region" description="Polar residues" evidence="7">
    <location>
        <begin position="583"/>
        <end position="620"/>
    </location>
</feature>
<dbReference type="EMBL" id="JAUZQC010000005">
    <property type="protein sequence ID" value="KAK5871632.1"/>
    <property type="molecule type" value="Genomic_DNA"/>
</dbReference>
<feature type="compositionally biased region" description="Basic and acidic residues" evidence="7">
    <location>
        <begin position="547"/>
        <end position="561"/>
    </location>
</feature>
<comment type="caution">
    <text evidence="9">The sequence shown here is derived from an EMBL/GenBank/DDBJ whole genome shotgun (WGS) entry which is preliminary data.</text>
</comment>
<keyword evidence="3" id="KW-0597">Phosphoprotein</keyword>
<evidence type="ECO:0000256" key="2">
    <source>
        <dbReference type="ARBA" id="ARBA00022499"/>
    </source>
</evidence>
<feature type="compositionally biased region" description="Basic and acidic residues" evidence="7">
    <location>
        <begin position="776"/>
        <end position="793"/>
    </location>
</feature>
<keyword evidence="5" id="KW-0539">Nucleus</keyword>
<dbReference type="GO" id="GO:0005694">
    <property type="term" value="C:chromosome"/>
    <property type="evidence" value="ECO:0007669"/>
    <property type="project" value="TreeGrafter"/>
</dbReference>
<evidence type="ECO:0000256" key="5">
    <source>
        <dbReference type="ARBA" id="ARBA00023242"/>
    </source>
</evidence>
<feature type="region of interest" description="Disordered" evidence="7">
    <location>
        <begin position="683"/>
        <end position="794"/>
    </location>
</feature>
<accession>A0AAN8AX40</accession>
<feature type="compositionally biased region" description="Polar residues" evidence="7">
    <location>
        <begin position="352"/>
        <end position="364"/>
    </location>
</feature>
<dbReference type="AlphaFoldDB" id="A0AAN8AX40"/>
<reference evidence="9 10" key="1">
    <citation type="journal article" date="2023" name="Genes (Basel)">
        <title>Chromosome-Level Genome Assembly and Circadian Gene Repertoire of the Patagonia Blennie Eleginops maclovinus-The Closest Ancestral Proxy of Antarctic Cryonotothenioids.</title>
        <authorList>
            <person name="Cheng C.C."/>
            <person name="Rivera-Colon A.G."/>
            <person name="Minhas B.F."/>
            <person name="Wilson L."/>
            <person name="Rayamajhi N."/>
            <person name="Vargas-Chacoff L."/>
            <person name="Catchen J.M."/>
        </authorList>
    </citation>
    <scope>NUCLEOTIDE SEQUENCE [LARGE SCALE GENOMIC DNA]</scope>
    <source>
        <strain evidence="9">JMC-PN-2008</strain>
    </source>
</reference>
<evidence type="ECO:0000313" key="9">
    <source>
        <dbReference type="EMBL" id="KAK5871632.1"/>
    </source>
</evidence>
<evidence type="ECO:0000256" key="4">
    <source>
        <dbReference type="ARBA" id="ARBA00022843"/>
    </source>
</evidence>
<evidence type="ECO:0000256" key="1">
    <source>
        <dbReference type="ARBA" id="ARBA00004123"/>
    </source>
</evidence>
<feature type="compositionally biased region" description="Polar residues" evidence="7">
    <location>
        <begin position="629"/>
        <end position="639"/>
    </location>
</feature>
<gene>
    <name evidence="9" type="ORF">PBY51_004499</name>
</gene>
<feature type="compositionally biased region" description="Low complexity" evidence="7">
    <location>
        <begin position="494"/>
        <end position="508"/>
    </location>
</feature>
<evidence type="ECO:0000256" key="7">
    <source>
        <dbReference type="SAM" id="MobiDB-lite"/>
    </source>
</evidence>
<dbReference type="GO" id="GO:0051983">
    <property type="term" value="P:regulation of chromosome segregation"/>
    <property type="evidence" value="ECO:0007669"/>
    <property type="project" value="TreeGrafter"/>
</dbReference>
<comment type="subcellular location">
    <subcellularLocation>
        <location evidence="1">Nucleus</location>
    </subcellularLocation>
</comment>
<dbReference type="Pfam" id="PF15276">
    <property type="entry name" value="PP1_bind"/>
    <property type="match status" value="1"/>
</dbReference>
<feature type="compositionally biased region" description="Polar residues" evidence="7">
    <location>
        <begin position="704"/>
        <end position="714"/>
    </location>
</feature>
<reference evidence="9 10" key="2">
    <citation type="journal article" date="2023" name="Mol. Biol. Evol.">
        <title>Genomics of Secondarily Temperate Adaptation in the Only Non-Antarctic Icefish.</title>
        <authorList>
            <person name="Rivera-Colon A.G."/>
            <person name="Rayamajhi N."/>
            <person name="Minhas B.F."/>
            <person name="Madrigal G."/>
            <person name="Bilyk K.T."/>
            <person name="Yoon V."/>
            <person name="Hune M."/>
            <person name="Gregory S."/>
            <person name="Cheng C.H.C."/>
            <person name="Catchen J.M."/>
        </authorList>
    </citation>
    <scope>NUCLEOTIDE SEQUENCE [LARGE SCALE GENOMIC DNA]</scope>
    <source>
        <strain evidence="9">JMC-PN-2008</strain>
    </source>
</reference>
<dbReference type="GO" id="GO:0005634">
    <property type="term" value="C:nucleus"/>
    <property type="evidence" value="ECO:0007669"/>
    <property type="project" value="UniProtKB-SubCell"/>
</dbReference>
<evidence type="ECO:0000313" key="10">
    <source>
        <dbReference type="Proteomes" id="UP001346869"/>
    </source>
</evidence>
<name>A0AAN8AX40_ELEMC</name>
<sequence length="876" mass="96296">MASLEMNTASTDGDQENMLIPSKVDSHPVLNDTNAPMNFTDLTPCRFGISVQSFSQASSPNRKDKSRLAQIKARRRSSVGVRGSPETNSLICFMAQQRMKTPPVSQTPEPVRSGPLLPRVASKLRQKMASFQGLMDVEESEVCDPVPKQDGNTGGCIKTRDYLSDGYSPYEGKENHPLMTTPVPSKRRRLGRLQGCETEIRAAPIQEEEKETGTLTSSETVQEAHAVLKSLNLQDDFETQACSNAQNLQDEVFELQSPGQTPPDDAAAASSALPASPFCIPSLPSVQEMKPPGEHAFKKKKKSVRFGCPLSPEIFDKELPPITPLRKGATPSRAPTPGRSLLPRSVLKTPQRIESQTPQTQLDLSSPVDCGASPTFSIPRNRRMSSIGEDPQEEDGKVETLLKYGRHCFPCNGDIDAAATEDTESRLDPQPLNLNSAFRAESLSRSLSEIVASPCTPSLIRAVDEPPSVPEEEKVPEAEAETPTGSRNRRKKQPAANPAASIEAPSPSSRRKRKQPGEMEPIRRTLRSSAKSVLEKIKTRNSATWRWNKDVDHSLYSHREYASQNPKLSPITEKLSPIRLTPAAQQTPSSSCTAPNQETHLNPEISNNTQVDPTVTNVLENPSEDALTSPASSTESSTGKSRKPSVMRGKRSGKKKKVSLAEDFLLIHETGGTTEVLCEDKHTTNQEASWETPRPEEEVDAEQSLHSSADTPCTVSEGKLENDGSVNTPDSESLPAREEPPKTLPVRRKSSQGRTCSGNISVVQEQAEQQQSSQKVEVREQESSSRSSSDSHVKRTAPLNLAPWQDDFNFEDVFLPVASRGLREVREVRRSLRNHSAVKNNASPAGLAWFPHTSPETLKETRRRTRIRRLRSVPAL</sequence>
<feature type="region of interest" description="Disordered" evidence="7">
    <location>
        <begin position="54"/>
        <end position="83"/>
    </location>
</feature>